<keyword evidence="4" id="KW-1185">Reference proteome</keyword>
<dbReference type="PANTHER" id="PTHR12149">
    <property type="entry name" value="FRUCTOSAMINE 3 KINASE-RELATED PROTEIN"/>
    <property type="match status" value="1"/>
</dbReference>
<dbReference type="Gene3D" id="3.90.1200.10">
    <property type="match status" value="1"/>
</dbReference>
<evidence type="ECO:0000256" key="2">
    <source>
        <dbReference type="PIRNR" id="PIRNR006221"/>
    </source>
</evidence>
<keyword evidence="2 3" id="KW-0418">Kinase</keyword>
<reference evidence="3 4" key="1">
    <citation type="submission" date="2017-04" db="EMBL/GenBank/DDBJ databases">
        <authorList>
            <person name="Afonso C.L."/>
            <person name="Miller P.J."/>
            <person name="Scott M.A."/>
            <person name="Spackman E."/>
            <person name="Goraichik I."/>
            <person name="Dimitrov K.M."/>
            <person name="Suarez D.L."/>
            <person name="Swayne D.E."/>
        </authorList>
    </citation>
    <scope>NUCLEOTIDE SEQUENCE [LARGE SCALE GENOMIC DNA]</scope>
    <source>
        <strain evidence="3 4">USBA 355</strain>
    </source>
</reference>
<dbReference type="InterPro" id="IPR016477">
    <property type="entry name" value="Fructo-/Ketosamine-3-kinase"/>
</dbReference>
<dbReference type="STRING" id="560819.SAMN05428998_14236"/>
<dbReference type="RefSeq" id="WP_085126579.1">
    <property type="nucleotide sequence ID" value="NZ_FWZX01000042.1"/>
</dbReference>
<keyword evidence="2" id="KW-0808">Transferase</keyword>
<protein>
    <submittedName>
        <fullName evidence="3">Fructosamine-3-kinase</fullName>
    </submittedName>
</protein>
<sequence length="268" mass="28159">MTGLAEAAAALLGGSLKSVEPLPGGDLSQILRIRLDDGRSAVVKSGPAPRREARMLEALAAAGAPAPAVLAVDGTVLVLELLPAGGSLDGAWAALGTVLARLHGATAGRYGWTEDYAFGPVAIPNGWSDDWPAFWAERRLLADVADLPAALGRRLEALAGGLADRLPRRPPPALLHGDLWGGNVLVEGNRVSDLIDPACYHGHGEVDVAMLGLFGRPGPAFFETYGALPPGQQERLAIYRLWPALVHLRLFGAGYRPLVERLLETLGS</sequence>
<name>A0A1Y6CPS2_9PROT</name>
<accession>A0A1Y6CPS2</accession>
<dbReference type="Pfam" id="PF03881">
    <property type="entry name" value="Fructosamin_kin"/>
    <property type="match status" value="1"/>
</dbReference>
<dbReference type="SUPFAM" id="SSF56112">
    <property type="entry name" value="Protein kinase-like (PK-like)"/>
    <property type="match status" value="1"/>
</dbReference>
<evidence type="ECO:0000256" key="1">
    <source>
        <dbReference type="ARBA" id="ARBA00009460"/>
    </source>
</evidence>
<dbReference type="Proteomes" id="UP000192917">
    <property type="component" value="Unassembled WGS sequence"/>
</dbReference>
<proteinExistence type="inferred from homology"/>
<dbReference type="EMBL" id="FWZX01000042">
    <property type="protein sequence ID" value="SMF80981.1"/>
    <property type="molecule type" value="Genomic_DNA"/>
</dbReference>
<dbReference type="Gene3D" id="3.30.200.20">
    <property type="entry name" value="Phosphorylase Kinase, domain 1"/>
    <property type="match status" value="1"/>
</dbReference>
<dbReference type="PIRSF" id="PIRSF006221">
    <property type="entry name" value="Ketosamine-3-kinase"/>
    <property type="match status" value="1"/>
</dbReference>
<comment type="similarity">
    <text evidence="1 2">Belongs to the fructosamine kinase family.</text>
</comment>
<evidence type="ECO:0000313" key="3">
    <source>
        <dbReference type="EMBL" id="SMF80981.1"/>
    </source>
</evidence>
<dbReference type="GO" id="GO:0016301">
    <property type="term" value="F:kinase activity"/>
    <property type="evidence" value="ECO:0007669"/>
    <property type="project" value="UniProtKB-UniRule"/>
</dbReference>
<dbReference type="InterPro" id="IPR011009">
    <property type="entry name" value="Kinase-like_dom_sf"/>
</dbReference>
<dbReference type="AlphaFoldDB" id="A0A1Y6CPS2"/>
<gene>
    <name evidence="3" type="ORF">SAMN05428998_14236</name>
</gene>
<evidence type="ECO:0000313" key="4">
    <source>
        <dbReference type="Proteomes" id="UP000192917"/>
    </source>
</evidence>
<organism evidence="3 4">
    <name type="scientific">Tistlia consotensis USBA 355</name>
    <dbReference type="NCBI Taxonomy" id="560819"/>
    <lineage>
        <taxon>Bacteria</taxon>
        <taxon>Pseudomonadati</taxon>
        <taxon>Pseudomonadota</taxon>
        <taxon>Alphaproteobacteria</taxon>
        <taxon>Rhodospirillales</taxon>
        <taxon>Rhodovibrionaceae</taxon>
        <taxon>Tistlia</taxon>
    </lineage>
</organism>
<dbReference type="PANTHER" id="PTHR12149:SF8">
    <property type="entry name" value="PROTEIN-RIBULOSAMINE 3-KINASE"/>
    <property type="match status" value="1"/>
</dbReference>